<dbReference type="AlphaFoldDB" id="A0A1Z4MUZ9"/>
<evidence type="ECO:0000313" key="1">
    <source>
        <dbReference type="EMBL" id="BAY97315.1"/>
    </source>
</evidence>
<dbReference type="EMBL" id="AP018248">
    <property type="protein sequence ID" value="BAY97315.1"/>
    <property type="molecule type" value="Genomic_DNA"/>
</dbReference>
<gene>
    <name evidence="1" type="ORF">NIES37_12530</name>
</gene>
<organism evidence="1 2">
    <name type="scientific">Tolypothrix tenuis PCC 7101</name>
    <dbReference type="NCBI Taxonomy" id="231146"/>
    <lineage>
        <taxon>Bacteria</taxon>
        <taxon>Bacillati</taxon>
        <taxon>Cyanobacteriota</taxon>
        <taxon>Cyanophyceae</taxon>
        <taxon>Nostocales</taxon>
        <taxon>Tolypothrichaceae</taxon>
        <taxon>Tolypothrix</taxon>
    </lineage>
</organism>
<dbReference type="KEGG" id="ttq:NIES37_12530"/>
<accession>A0A1Z4MUZ9</accession>
<sequence>MVVLLLAFIYPPTLAEAKDTTLNHVFNEQSIDTQTTLLGEQSEELLLAHRRTQRRYHRQRHGGQYYQRHRNRKNYHRRGYRSTRYRGQAYRYGQWELVRDRHGRLMYDWRR</sequence>
<reference evidence="1 2" key="1">
    <citation type="submission" date="2017-06" db="EMBL/GenBank/DDBJ databases">
        <title>Genome sequencing of cyanobaciteial culture collection at National Institute for Environmental Studies (NIES).</title>
        <authorList>
            <person name="Hirose Y."/>
            <person name="Shimura Y."/>
            <person name="Fujisawa T."/>
            <person name="Nakamura Y."/>
            <person name="Kawachi M."/>
        </authorList>
    </citation>
    <scope>NUCLEOTIDE SEQUENCE [LARGE SCALE GENOMIC DNA]</scope>
    <source>
        <strain evidence="1 2">NIES-37</strain>
    </source>
</reference>
<proteinExistence type="predicted"/>
<name>A0A1Z4MUZ9_9CYAN</name>
<evidence type="ECO:0000313" key="2">
    <source>
        <dbReference type="Proteomes" id="UP000218785"/>
    </source>
</evidence>
<keyword evidence="2" id="KW-1185">Reference proteome</keyword>
<protein>
    <submittedName>
        <fullName evidence="1">Uncharacterized protein</fullName>
    </submittedName>
</protein>
<dbReference type="Proteomes" id="UP000218785">
    <property type="component" value="Chromosome"/>
</dbReference>